<dbReference type="AlphaFoldDB" id="A0A4Q7ZCZ4"/>
<dbReference type="Proteomes" id="UP000292423">
    <property type="component" value="Unassembled WGS sequence"/>
</dbReference>
<evidence type="ECO:0008006" key="4">
    <source>
        <dbReference type="Google" id="ProtNLM"/>
    </source>
</evidence>
<dbReference type="OrthoDB" id="5734556at2"/>
<dbReference type="EMBL" id="SHKX01000010">
    <property type="protein sequence ID" value="RZU48031.1"/>
    <property type="molecule type" value="Genomic_DNA"/>
</dbReference>
<proteinExistence type="predicted"/>
<evidence type="ECO:0000313" key="3">
    <source>
        <dbReference type="Proteomes" id="UP000292423"/>
    </source>
</evidence>
<sequence>MKLKVIATLLLAILTASPVLAASADDDGSLDEFQTRFGSEWRQIRHDAKRNITTWMRQEDGKTFRSFKVQAELEGSMEAVARLMLDFPGYDKWYWQVMESKLLKQVSPTEYVVYVVHRAPAGLPERDVVLRGVVIPQSRSQKMLTLKIIADPDYLPLKPPRVRMPAQEITSRFQPLENGKVLLETEGYVDPGGKVPLWAANFVQRSAPYAIVVAMQRRLKSGDYDQGKPLPFPVYDSGDYRQTVSR</sequence>
<evidence type="ECO:0000313" key="2">
    <source>
        <dbReference type="EMBL" id="RZU48031.1"/>
    </source>
</evidence>
<reference evidence="2 3" key="1">
    <citation type="submission" date="2019-02" db="EMBL/GenBank/DDBJ databases">
        <title>Genomic Encyclopedia of Type Strains, Phase IV (KMG-IV): sequencing the most valuable type-strain genomes for metagenomic binning, comparative biology and taxonomic classification.</title>
        <authorList>
            <person name="Goeker M."/>
        </authorList>
    </citation>
    <scope>NUCLEOTIDE SEQUENCE [LARGE SCALE GENOMIC DNA]</scope>
    <source>
        <strain evidence="2 3">DSM 105135</strain>
    </source>
</reference>
<comment type="caution">
    <text evidence="2">The sequence shown here is derived from an EMBL/GenBank/DDBJ whole genome shotgun (WGS) entry which is preliminary data.</text>
</comment>
<evidence type="ECO:0000256" key="1">
    <source>
        <dbReference type="SAM" id="SignalP"/>
    </source>
</evidence>
<protein>
    <recommendedName>
        <fullName evidence="4">START domain-containing protein</fullName>
    </recommendedName>
</protein>
<dbReference type="RefSeq" id="WP_130411287.1">
    <property type="nucleotide sequence ID" value="NZ_SHKX01000010.1"/>
</dbReference>
<feature type="chain" id="PRO_5020233803" description="START domain-containing protein" evidence="1">
    <location>
        <begin position="22"/>
        <end position="246"/>
    </location>
</feature>
<keyword evidence="3" id="KW-1185">Reference proteome</keyword>
<dbReference type="Gene3D" id="3.30.530.20">
    <property type="match status" value="1"/>
</dbReference>
<gene>
    <name evidence="2" type="ORF">EV700_1002</name>
</gene>
<organism evidence="2 3">
    <name type="scientific">Fluviicoccus keumensis</name>
    <dbReference type="NCBI Taxonomy" id="1435465"/>
    <lineage>
        <taxon>Bacteria</taxon>
        <taxon>Pseudomonadati</taxon>
        <taxon>Pseudomonadota</taxon>
        <taxon>Gammaproteobacteria</taxon>
        <taxon>Moraxellales</taxon>
        <taxon>Moraxellaceae</taxon>
        <taxon>Fluviicoccus</taxon>
    </lineage>
</organism>
<accession>A0A4Q7ZCZ4</accession>
<dbReference type="SUPFAM" id="SSF55961">
    <property type="entry name" value="Bet v1-like"/>
    <property type="match status" value="1"/>
</dbReference>
<name>A0A4Q7ZCZ4_9GAMM</name>
<feature type="signal peptide" evidence="1">
    <location>
        <begin position="1"/>
        <end position="21"/>
    </location>
</feature>
<dbReference type="InterPro" id="IPR023393">
    <property type="entry name" value="START-like_dom_sf"/>
</dbReference>
<keyword evidence="1" id="KW-0732">Signal</keyword>